<evidence type="ECO:0000256" key="1">
    <source>
        <dbReference type="SAM" id="MobiDB-lite"/>
    </source>
</evidence>
<feature type="region of interest" description="Disordered" evidence="1">
    <location>
        <begin position="1"/>
        <end position="43"/>
    </location>
</feature>
<feature type="compositionally biased region" description="Polar residues" evidence="1">
    <location>
        <begin position="28"/>
        <end position="43"/>
    </location>
</feature>
<evidence type="ECO:0000313" key="2">
    <source>
        <dbReference type="EMBL" id="CAA9455031.1"/>
    </source>
</evidence>
<gene>
    <name evidence="2" type="ORF">AVDCRST_MAG14-1479</name>
</gene>
<reference evidence="2" key="1">
    <citation type="submission" date="2020-02" db="EMBL/GenBank/DDBJ databases">
        <authorList>
            <person name="Meier V. D."/>
        </authorList>
    </citation>
    <scope>NUCLEOTIDE SEQUENCE</scope>
    <source>
        <strain evidence="2">AVDCRST_MAG14</strain>
    </source>
</reference>
<sequence>EDYDRRDPDPPAAQGRGGERPQRRRSGKASSLSLFSLRNITAM</sequence>
<protein>
    <submittedName>
        <fullName evidence="2">Uncharacterized protein</fullName>
    </submittedName>
</protein>
<name>A0A6J4QX81_9ACTN</name>
<dbReference type="EMBL" id="CADCVG010000061">
    <property type="protein sequence ID" value="CAA9455031.1"/>
    <property type="molecule type" value="Genomic_DNA"/>
</dbReference>
<dbReference type="AlphaFoldDB" id="A0A6J4QX81"/>
<accession>A0A6J4QX81</accession>
<organism evidence="2">
    <name type="scientific">uncultured Rubrobacteraceae bacterium</name>
    <dbReference type="NCBI Taxonomy" id="349277"/>
    <lineage>
        <taxon>Bacteria</taxon>
        <taxon>Bacillati</taxon>
        <taxon>Actinomycetota</taxon>
        <taxon>Rubrobacteria</taxon>
        <taxon>Rubrobacterales</taxon>
        <taxon>Rubrobacteraceae</taxon>
        <taxon>environmental samples</taxon>
    </lineage>
</organism>
<feature type="non-terminal residue" evidence="2">
    <location>
        <position position="43"/>
    </location>
</feature>
<feature type="non-terminal residue" evidence="2">
    <location>
        <position position="1"/>
    </location>
</feature>
<proteinExistence type="predicted"/>